<dbReference type="GO" id="GO:0016020">
    <property type="term" value="C:membrane"/>
    <property type="evidence" value="ECO:0007669"/>
    <property type="project" value="UniProtKB-SubCell"/>
</dbReference>
<feature type="transmembrane region" description="Helical" evidence="8">
    <location>
        <begin position="775"/>
        <end position="793"/>
    </location>
</feature>
<dbReference type="Proteomes" id="UP000807716">
    <property type="component" value="Unassembled WGS sequence"/>
</dbReference>
<organism evidence="11 12">
    <name type="scientific">Actinomortierella ambigua</name>
    <dbReference type="NCBI Taxonomy" id="1343610"/>
    <lineage>
        <taxon>Eukaryota</taxon>
        <taxon>Fungi</taxon>
        <taxon>Fungi incertae sedis</taxon>
        <taxon>Mucoromycota</taxon>
        <taxon>Mortierellomycotina</taxon>
        <taxon>Mortierellomycetes</taxon>
        <taxon>Mortierellales</taxon>
        <taxon>Mortierellaceae</taxon>
        <taxon>Actinomortierella</taxon>
    </lineage>
</organism>
<feature type="region of interest" description="Disordered" evidence="7">
    <location>
        <begin position="270"/>
        <end position="341"/>
    </location>
</feature>
<dbReference type="InterPro" id="IPR004837">
    <property type="entry name" value="NaCa_Exmemb"/>
</dbReference>
<feature type="transmembrane region" description="Helical" evidence="8">
    <location>
        <begin position="611"/>
        <end position="630"/>
    </location>
</feature>
<reference evidence="11" key="1">
    <citation type="journal article" date="2020" name="Fungal Divers.">
        <title>Resolving the Mortierellaceae phylogeny through synthesis of multi-gene phylogenetics and phylogenomics.</title>
        <authorList>
            <person name="Vandepol N."/>
            <person name="Liber J."/>
            <person name="Desiro A."/>
            <person name="Na H."/>
            <person name="Kennedy M."/>
            <person name="Barry K."/>
            <person name="Grigoriev I.V."/>
            <person name="Miller A.N."/>
            <person name="O'Donnell K."/>
            <person name="Stajich J.E."/>
            <person name="Bonito G."/>
        </authorList>
    </citation>
    <scope>NUCLEOTIDE SEQUENCE</scope>
    <source>
        <strain evidence="11">BC1065</strain>
    </source>
</reference>
<evidence type="ECO:0000313" key="11">
    <source>
        <dbReference type="EMBL" id="KAG0262502.1"/>
    </source>
</evidence>
<feature type="transmembrane region" description="Helical" evidence="8">
    <location>
        <begin position="742"/>
        <end position="763"/>
    </location>
</feature>
<keyword evidence="6 8" id="KW-0472">Membrane</keyword>
<dbReference type="AlphaFoldDB" id="A0A9P6Q7Q6"/>
<dbReference type="GO" id="GO:0008324">
    <property type="term" value="F:monoatomic cation transmembrane transporter activity"/>
    <property type="evidence" value="ECO:0007669"/>
    <property type="project" value="TreeGrafter"/>
</dbReference>
<feature type="transmembrane region" description="Helical" evidence="8">
    <location>
        <begin position="516"/>
        <end position="538"/>
    </location>
</feature>
<evidence type="ECO:0000313" key="12">
    <source>
        <dbReference type="Proteomes" id="UP000807716"/>
    </source>
</evidence>
<dbReference type="EMBL" id="JAAAJB010000185">
    <property type="protein sequence ID" value="KAG0262502.1"/>
    <property type="molecule type" value="Genomic_DNA"/>
</dbReference>
<evidence type="ECO:0000256" key="4">
    <source>
        <dbReference type="ARBA" id="ARBA00022692"/>
    </source>
</evidence>
<feature type="chain" id="PRO_5040148492" description="Sodium/calcium exchanger membrane region domain-containing protein" evidence="9">
    <location>
        <begin position="24"/>
        <end position="802"/>
    </location>
</feature>
<evidence type="ECO:0000259" key="10">
    <source>
        <dbReference type="Pfam" id="PF01699"/>
    </source>
</evidence>
<sequence>MSAATRPFYLLLTLFAFTQVVTRLWPRHYLQSPTGTGFLSKRALDEDANLDPIHCADIWSHPDRCQFVKDYCADYPAGLINYLQFYFCDLADAPVAALVVLALWLMSLFGFVGIAASDFFCPNLNTIAKKLHLSESMTGVTFLAFGNGSPDVFSTFSAMGAGSGSLAIGELVGAASFITSVVVGCISIISPFRVSKSPYLRDVSFFAGAVSFTLYAVVDGKITFLESVLLVLYYFSYVLVVVVGNWWHQKKKLERQRELIARNHYEDESESAEEAVGADEEQTLLAPPGRPKPRHIITAPAYLHPPPGPYDPYEDLEDEDYDGSEGATESISMRASGVPMRRRPSLMSAVEFHDVVRSLTLSGSRGRVASYDPSYYGVKSPHPYSKRHSHNSRSSSRPRSVNGPPSAGPISAGPISAGPRSAGADSAPPSLPTTRHSDEINPFDAHIIGRSLILPDYHDPANQHLGHLHRSPSPMYAGSRHELPKTWGEKVKEFFFLFVKPTYFPTLLDWNKKSTFVKFLAINSIPIVLLLTLTLPVVELAEEDDDDDSCDGDAVSHQNDTISDIFSTYKEHVQHTYEGWNRLETTVQMLLAPVFIATVITTAAEDGYMSILLGLGLGMILSSVVFFFSTEEEPPRFYGTLSFAGFVVAITWIYLVANEVVGILQAFGMIFRVSDAILGLTIFAMGNSLGDLVANITVARMGFPRMAFSACFGGPLLNMLLGVGISGTYMTAKTGQPIPIEVSPTLLVSLVGVLVTLVAAIVIVPYNNYIMGRRWGWFLLCVYFLCTVINVLVEVKTTTRRV</sequence>
<feature type="transmembrane region" description="Helical" evidence="8">
    <location>
        <begin position="171"/>
        <end position="192"/>
    </location>
</feature>
<name>A0A9P6Q7Q6_9FUNG</name>
<feature type="transmembrane region" description="Helical" evidence="8">
    <location>
        <begin position="137"/>
        <end position="159"/>
    </location>
</feature>
<feature type="region of interest" description="Disordered" evidence="7">
    <location>
        <begin position="370"/>
        <end position="436"/>
    </location>
</feature>
<comment type="caution">
    <text evidence="11">The sequence shown here is derived from an EMBL/GenBank/DDBJ whole genome shotgun (WGS) entry which is preliminary data.</text>
</comment>
<feature type="compositionally biased region" description="Acidic residues" evidence="7">
    <location>
        <begin position="270"/>
        <end position="282"/>
    </location>
</feature>
<dbReference type="Pfam" id="PF01699">
    <property type="entry name" value="Na_Ca_ex"/>
    <property type="match status" value="2"/>
</dbReference>
<protein>
    <recommendedName>
        <fullName evidence="10">Sodium/calcium exchanger membrane region domain-containing protein</fullName>
    </recommendedName>
</protein>
<comment type="subcellular location">
    <subcellularLocation>
        <location evidence="1">Membrane</location>
        <topology evidence="1">Multi-pass membrane protein</topology>
    </subcellularLocation>
</comment>
<evidence type="ECO:0000256" key="7">
    <source>
        <dbReference type="SAM" id="MobiDB-lite"/>
    </source>
</evidence>
<feature type="compositionally biased region" description="Low complexity" evidence="7">
    <location>
        <begin position="392"/>
        <end position="419"/>
    </location>
</feature>
<dbReference type="InterPro" id="IPR051359">
    <property type="entry name" value="CaCA_antiporter"/>
</dbReference>
<dbReference type="OrthoDB" id="407410at2759"/>
<proteinExistence type="inferred from homology"/>
<keyword evidence="12" id="KW-1185">Reference proteome</keyword>
<feature type="transmembrane region" description="Helical" evidence="8">
    <location>
        <begin position="636"/>
        <end position="657"/>
    </location>
</feature>
<keyword evidence="3" id="KW-0813">Transport</keyword>
<evidence type="ECO:0000256" key="6">
    <source>
        <dbReference type="ARBA" id="ARBA00023136"/>
    </source>
</evidence>
<evidence type="ECO:0000256" key="8">
    <source>
        <dbReference type="SAM" id="Phobius"/>
    </source>
</evidence>
<keyword evidence="4 8" id="KW-0812">Transmembrane</keyword>
<evidence type="ECO:0000256" key="2">
    <source>
        <dbReference type="ARBA" id="ARBA00008170"/>
    </source>
</evidence>
<feature type="transmembrane region" description="Helical" evidence="8">
    <location>
        <begin position="95"/>
        <end position="116"/>
    </location>
</feature>
<dbReference type="InterPro" id="IPR044880">
    <property type="entry name" value="NCX_ion-bd_dom_sf"/>
</dbReference>
<feature type="transmembrane region" description="Helical" evidence="8">
    <location>
        <begin position="199"/>
        <end position="218"/>
    </location>
</feature>
<evidence type="ECO:0000256" key="1">
    <source>
        <dbReference type="ARBA" id="ARBA00004141"/>
    </source>
</evidence>
<evidence type="ECO:0000256" key="9">
    <source>
        <dbReference type="SAM" id="SignalP"/>
    </source>
</evidence>
<dbReference type="Gene3D" id="1.20.1420.30">
    <property type="entry name" value="NCX, central ion-binding region"/>
    <property type="match status" value="2"/>
</dbReference>
<dbReference type="GO" id="GO:0006874">
    <property type="term" value="P:intracellular calcium ion homeostasis"/>
    <property type="evidence" value="ECO:0007669"/>
    <property type="project" value="TreeGrafter"/>
</dbReference>
<dbReference type="PANTHER" id="PTHR12266">
    <property type="entry name" value="NA+/CA2+ K+ INDEPENDENT EXCHANGER"/>
    <property type="match status" value="1"/>
</dbReference>
<evidence type="ECO:0000256" key="3">
    <source>
        <dbReference type="ARBA" id="ARBA00022448"/>
    </source>
</evidence>
<accession>A0A9P6Q7Q6</accession>
<feature type="domain" description="Sodium/calcium exchanger membrane region" evidence="10">
    <location>
        <begin position="102"/>
        <end position="242"/>
    </location>
</feature>
<feature type="transmembrane region" description="Helical" evidence="8">
    <location>
        <begin position="706"/>
        <end position="730"/>
    </location>
</feature>
<feature type="domain" description="Sodium/calcium exchanger membrane region" evidence="10">
    <location>
        <begin position="642"/>
        <end position="791"/>
    </location>
</feature>
<feature type="transmembrane region" description="Helical" evidence="8">
    <location>
        <begin position="224"/>
        <end position="247"/>
    </location>
</feature>
<evidence type="ECO:0000256" key="5">
    <source>
        <dbReference type="ARBA" id="ARBA00022989"/>
    </source>
</evidence>
<feature type="compositionally biased region" description="Acidic residues" evidence="7">
    <location>
        <begin position="312"/>
        <end position="323"/>
    </location>
</feature>
<keyword evidence="5 8" id="KW-1133">Transmembrane helix</keyword>
<keyword evidence="9" id="KW-0732">Signal</keyword>
<dbReference type="PANTHER" id="PTHR12266:SF0">
    <property type="entry name" value="MITOCHONDRIAL SODIUM_CALCIUM EXCHANGER PROTEIN"/>
    <property type="match status" value="1"/>
</dbReference>
<gene>
    <name evidence="11" type="ORF">DFQ27_002298</name>
</gene>
<comment type="similarity">
    <text evidence="2">Belongs to the Ca(2+):cation antiporter (CaCA) (TC 2.A.19) family.</text>
</comment>
<feature type="signal peptide" evidence="9">
    <location>
        <begin position="1"/>
        <end position="23"/>
    </location>
</feature>